<comment type="similarity">
    <text evidence="1">Belongs to the cytochrome b5 family. MAPR subfamily.</text>
</comment>
<gene>
    <name evidence="4" type="ORF">FisN_35Hh029</name>
</gene>
<keyword evidence="2" id="KW-0732">Signal</keyword>
<sequence length="213" mass="24001">MPPFIWPILIGAASIGVIQLIAPRQVDNVVMGLVRDLGRYKAKKRRMANTKGLMLQTLLQKDDPLQDLLLLDGSDAPENTQDLPTFTLDELEEFGDGQEGRPILLALYGRVYDVSLGHKFYGPSGAYGHFAGHDVTYSLSTGCKTVECLDQPIDTLTEKQQKEGKRWLSFFHLHDKYPLVGKLEDDHWHNLLEELVLTDEHGEAKNPILHPEM</sequence>
<comment type="caution">
    <text evidence="4">The sequence shown here is derived from an EMBL/GenBank/DDBJ whole genome shotgun (WGS) entry which is preliminary data.</text>
</comment>
<feature type="signal peptide" evidence="2">
    <location>
        <begin position="1"/>
        <end position="23"/>
    </location>
</feature>
<dbReference type="GO" id="GO:0016020">
    <property type="term" value="C:membrane"/>
    <property type="evidence" value="ECO:0007669"/>
    <property type="project" value="TreeGrafter"/>
</dbReference>
<dbReference type="AlphaFoldDB" id="A0A1Z5JQZ8"/>
<proteinExistence type="inferred from homology"/>
<accession>A0A1Z5JQZ8</accession>
<evidence type="ECO:0000259" key="3">
    <source>
        <dbReference type="SMART" id="SM01117"/>
    </source>
</evidence>
<keyword evidence="5" id="KW-1185">Reference proteome</keyword>
<evidence type="ECO:0000313" key="4">
    <source>
        <dbReference type="EMBL" id="GAX16326.1"/>
    </source>
</evidence>
<dbReference type="InterPro" id="IPR001199">
    <property type="entry name" value="Cyt_B5-like_heme/steroid-bd"/>
</dbReference>
<dbReference type="Proteomes" id="UP000198406">
    <property type="component" value="Unassembled WGS sequence"/>
</dbReference>
<dbReference type="SMART" id="SM01117">
    <property type="entry name" value="Cyt-b5"/>
    <property type="match status" value="1"/>
</dbReference>
<evidence type="ECO:0000313" key="5">
    <source>
        <dbReference type="Proteomes" id="UP000198406"/>
    </source>
</evidence>
<name>A0A1Z5JQZ8_FISSO</name>
<reference evidence="4 5" key="1">
    <citation type="journal article" date="2015" name="Plant Cell">
        <title>Oil accumulation by the oleaginous diatom Fistulifera solaris as revealed by the genome and transcriptome.</title>
        <authorList>
            <person name="Tanaka T."/>
            <person name="Maeda Y."/>
            <person name="Veluchamy A."/>
            <person name="Tanaka M."/>
            <person name="Abida H."/>
            <person name="Marechal E."/>
            <person name="Bowler C."/>
            <person name="Muto M."/>
            <person name="Sunaga Y."/>
            <person name="Tanaka M."/>
            <person name="Yoshino T."/>
            <person name="Taniguchi T."/>
            <person name="Fukuda Y."/>
            <person name="Nemoto M."/>
            <person name="Matsumoto M."/>
            <person name="Wong P.S."/>
            <person name="Aburatani S."/>
            <person name="Fujibuchi W."/>
        </authorList>
    </citation>
    <scope>NUCLEOTIDE SEQUENCE [LARGE SCALE GENOMIC DNA]</scope>
    <source>
        <strain evidence="4 5">JPCC DA0580</strain>
    </source>
</reference>
<dbReference type="InterPro" id="IPR036400">
    <property type="entry name" value="Cyt_B5-like_heme/steroid_sf"/>
</dbReference>
<organism evidence="4 5">
    <name type="scientific">Fistulifera solaris</name>
    <name type="common">Oleaginous diatom</name>
    <dbReference type="NCBI Taxonomy" id="1519565"/>
    <lineage>
        <taxon>Eukaryota</taxon>
        <taxon>Sar</taxon>
        <taxon>Stramenopiles</taxon>
        <taxon>Ochrophyta</taxon>
        <taxon>Bacillariophyta</taxon>
        <taxon>Bacillariophyceae</taxon>
        <taxon>Bacillariophycidae</taxon>
        <taxon>Naviculales</taxon>
        <taxon>Naviculaceae</taxon>
        <taxon>Fistulifera</taxon>
    </lineage>
</organism>
<feature type="domain" description="Cytochrome b5 heme-binding" evidence="3">
    <location>
        <begin position="86"/>
        <end position="184"/>
    </location>
</feature>
<dbReference type="GO" id="GO:0012505">
    <property type="term" value="C:endomembrane system"/>
    <property type="evidence" value="ECO:0007669"/>
    <property type="project" value="TreeGrafter"/>
</dbReference>
<dbReference type="PANTHER" id="PTHR10281:SF76">
    <property type="entry name" value="CALCUTTA CUP-RELATED"/>
    <property type="match status" value="1"/>
</dbReference>
<dbReference type="InterPro" id="IPR050577">
    <property type="entry name" value="MAPR/NEUFC/NENF-like"/>
</dbReference>
<protein>
    <recommendedName>
        <fullName evidence="3">Cytochrome b5 heme-binding domain-containing protein</fullName>
    </recommendedName>
</protein>
<dbReference type="Gene3D" id="3.10.120.10">
    <property type="entry name" value="Cytochrome b5-like heme/steroid binding domain"/>
    <property type="match status" value="1"/>
</dbReference>
<dbReference type="EMBL" id="BDSP01000103">
    <property type="protein sequence ID" value="GAX16326.1"/>
    <property type="molecule type" value="Genomic_DNA"/>
</dbReference>
<dbReference type="Pfam" id="PF00173">
    <property type="entry name" value="Cyt-b5"/>
    <property type="match status" value="1"/>
</dbReference>
<dbReference type="OrthoDB" id="547796at2759"/>
<dbReference type="InParanoid" id="A0A1Z5JQZ8"/>
<dbReference type="PANTHER" id="PTHR10281">
    <property type="entry name" value="MEMBRANE-ASSOCIATED PROGESTERONE RECEPTOR COMPONENT-RELATED"/>
    <property type="match status" value="1"/>
</dbReference>
<feature type="chain" id="PRO_5012148026" description="Cytochrome b5 heme-binding domain-containing protein" evidence="2">
    <location>
        <begin position="24"/>
        <end position="213"/>
    </location>
</feature>
<dbReference type="SUPFAM" id="SSF55856">
    <property type="entry name" value="Cytochrome b5-like heme/steroid binding domain"/>
    <property type="match status" value="1"/>
</dbReference>
<evidence type="ECO:0000256" key="1">
    <source>
        <dbReference type="ARBA" id="ARBA00038357"/>
    </source>
</evidence>
<evidence type="ECO:0000256" key="2">
    <source>
        <dbReference type="SAM" id="SignalP"/>
    </source>
</evidence>